<evidence type="ECO:0000313" key="13">
    <source>
        <dbReference type="Proteomes" id="UP000030752"/>
    </source>
</evidence>
<dbReference type="STRING" id="1220924.W2RT16"/>
<feature type="compositionally biased region" description="Polar residues" evidence="9">
    <location>
        <begin position="919"/>
        <end position="933"/>
    </location>
</feature>
<dbReference type="VEuPathDB" id="FungiDB:HMPREF1541_05828"/>
<dbReference type="InterPro" id="IPR001452">
    <property type="entry name" value="SH3_domain"/>
</dbReference>
<dbReference type="EMBL" id="KB822721">
    <property type="protein sequence ID" value="ETN39602.1"/>
    <property type="molecule type" value="Genomic_DNA"/>
</dbReference>
<dbReference type="GO" id="GO:0016567">
    <property type="term" value="P:protein ubiquitination"/>
    <property type="evidence" value="ECO:0007669"/>
    <property type="project" value="TreeGrafter"/>
</dbReference>
<feature type="compositionally biased region" description="Basic and acidic residues" evidence="9">
    <location>
        <begin position="225"/>
        <end position="236"/>
    </location>
</feature>
<feature type="compositionally biased region" description="Low complexity" evidence="9">
    <location>
        <begin position="497"/>
        <end position="511"/>
    </location>
</feature>
<dbReference type="GO" id="GO:0008270">
    <property type="term" value="F:zinc ion binding"/>
    <property type="evidence" value="ECO:0007669"/>
    <property type="project" value="UniProtKB-KW"/>
</dbReference>
<dbReference type="GO" id="GO:0005634">
    <property type="term" value="C:nucleus"/>
    <property type="evidence" value="ECO:0007669"/>
    <property type="project" value="TreeGrafter"/>
</dbReference>
<feature type="region of interest" description="Disordered" evidence="9">
    <location>
        <begin position="324"/>
        <end position="537"/>
    </location>
</feature>
<dbReference type="PANTHER" id="PTHR16079:SF4">
    <property type="entry name" value="E3 UBIQUITIN-PROTEIN LIGASE CHFR"/>
    <property type="match status" value="1"/>
</dbReference>
<name>W2RT16_CYPE1</name>
<evidence type="ECO:0000259" key="11">
    <source>
        <dbReference type="PROSITE" id="PS50089"/>
    </source>
</evidence>
<dbReference type="Gene3D" id="3.30.40.10">
    <property type="entry name" value="Zinc/RING finger domain, C3HC4 (zinc finger)"/>
    <property type="match status" value="1"/>
</dbReference>
<dbReference type="SMART" id="SM00184">
    <property type="entry name" value="RING"/>
    <property type="match status" value="1"/>
</dbReference>
<feature type="compositionally biased region" description="Basic and acidic residues" evidence="9">
    <location>
        <begin position="177"/>
        <end position="212"/>
    </location>
</feature>
<dbReference type="OrthoDB" id="1305878at2759"/>
<dbReference type="Pfam" id="PF00097">
    <property type="entry name" value="zf-C3HC4"/>
    <property type="match status" value="1"/>
</dbReference>
<dbReference type="InterPro" id="IPR018957">
    <property type="entry name" value="Znf_C3HC4_RING-type"/>
</dbReference>
<evidence type="ECO:0000256" key="2">
    <source>
        <dbReference type="ARBA" id="ARBA00022443"/>
    </source>
</evidence>
<organism evidence="12 13">
    <name type="scientific">Cyphellophora europaea (strain CBS 101466)</name>
    <name type="common">Phialophora europaea</name>
    <dbReference type="NCBI Taxonomy" id="1220924"/>
    <lineage>
        <taxon>Eukaryota</taxon>
        <taxon>Fungi</taxon>
        <taxon>Dikarya</taxon>
        <taxon>Ascomycota</taxon>
        <taxon>Pezizomycotina</taxon>
        <taxon>Eurotiomycetes</taxon>
        <taxon>Chaetothyriomycetidae</taxon>
        <taxon>Chaetothyriales</taxon>
        <taxon>Cyphellophoraceae</taxon>
        <taxon>Cyphellophora</taxon>
    </lineage>
</organism>
<evidence type="ECO:0000256" key="9">
    <source>
        <dbReference type="SAM" id="MobiDB-lite"/>
    </source>
</evidence>
<evidence type="ECO:0000313" key="12">
    <source>
        <dbReference type="EMBL" id="ETN39602.1"/>
    </source>
</evidence>
<dbReference type="GO" id="GO:0006511">
    <property type="term" value="P:ubiquitin-dependent protein catabolic process"/>
    <property type="evidence" value="ECO:0007669"/>
    <property type="project" value="TreeGrafter"/>
</dbReference>
<feature type="compositionally biased region" description="Low complexity" evidence="9">
    <location>
        <begin position="239"/>
        <end position="251"/>
    </location>
</feature>
<dbReference type="GeneID" id="19973167"/>
<reference evidence="12 13" key="1">
    <citation type="submission" date="2013-03" db="EMBL/GenBank/DDBJ databases">
        <title>The Genome Sequence of Phialophora europaea CBS 101466.</title>
        <authorList>
            <consortium name="The Broad Institute Genomics Platform"/>
            <person name="Cuomo C."/>
            <person name="de Hoog S."/>
            <person name="Gorbushina A."/>
            <person name="Walker B."/>
            <person name="Young S.K."/>
            <person name="Zeng Q."/>
            <person name="Gargeya S."/>
            <person name="Fitzgerald M."/>
            <person name="Haas B."/>
            <person name="Abouelleil A."/>
            <person name="Allen A.W."/>
            <person name="Alvarado L."/>
            <person name="Arachchi H.M."/>
            <person name="Berlin A.M."/>
            <person name="Chapman S.B."/>
            <person name="Gainer-Dewar J."/>
            <person name="Goldberg J."/>
            <person name="Griggs A."/>
            <person name="Gujja S."/>
            <person name="Hansen M."/>
            <person name="Howarth C."/>
            <person name="Imamovic A."/>
            <person name="Ireland A."/>
            <person name="Larimer J."/>
            <person name="McCowan C."/>
            <person name="Murphy C."/>
            <person name="Pearson M."/>
            <person name="Poon T.W."/>
            <person name="Priest M."/>
            <person name="Roberts A."/>
            <person name="Saif S."/>
            <person name="Shea T."/>
            <person name="Sisk P."/>
            <person name="Sykes S."/>
            <person name="Wortman J."/>
            <person name="Nusbaum C."/>
            <person name="Birren B."/>
        </authorList>
    </citation>
    <scope>NUCLEOTIDE SEQUENCE [LARGE SCALE GENOMIC DNA]</scope>
    <source>
        <strain evidence="12 13">CBS 101466</strain>
    </source>
</reference>
<feature type="compositionally biased region" description="Basic and acidic residues" evidence="9">
    <location>
        <begin position="425"/>
        <end position="437"/>
    </location>
</feature>
<dbReference type="GO" id="GO:0004842">
    <property type="term" value="F:ubiquitin-protein transferase activity"/>
    <property type="evidence" value="ECO:0007669"/>
    <property type="project" value="TreeGrafter"/>
</dbReference>
<evidence type="ECO:0000259" key="10">
    <source>
        <dbReference type="PROSITE" id="PS50002"/>
    </source>
</evidence>
<dbReference type="Proteomes" id="UP000030752">
    <property type="component" value="Unassembled WGS sequence"/>
</dbReference>
<accession>W2RT16</accession>
<dbReference type="PROSITE" id="PS00518">
    <property type="entry name" value="ZF_RING_1"/>
    <property type="match status" value="1"/>
</dbReference>
<dbReference type="InterPro" id="IPR036028">
    <property type="entry name" value="SH3-like_dom_sf"/>
</dbReference>
<evidence type="ECO:0000256" key="3">
    <source>
        <dbReference type="ARBA" id="ARBA00022723"/>
    </source>
</evidence>
<keyword evidence="2 8" id="KW-0728">SH3 domain</keyword>
<keyword evidence="6" id="KW-0832">Ubl conjugation</keyword>
<feature type="compositionally biased region" description="Basic and acidic residues" evidence="9">
    <location>
        <begin position="453"/>
        <end position="485"/>
    </location>
</feature>
<feature type="compositionally biased region" description="Low complexity" evidence="9">
    <location>
        <begin position="881"/>
        <end position="892"/>
    </location>
</feature>
<dbReference type="PANTHER" id="PTHR16079">
    <property type="entry name" value="UBIQUITIN LIGASE PROTEIN CHFR"/>
    <property type="match status" value="1"/>
</dbReference>
<gene>
    <name evidence="12" type="ORF">HMPREF1541_05828</name>
</gene>
<evidence type="ECO:0000256" key="7">
    <source>
        <dbReference type="PROSITE-ProRule" id="PRU00175"/>
    </source>
</evidence>
<feature type="compositionally biased region" description="Basic and acidic residues" evidence="9">
    <location>
        <begin position="126"/>
        <end position="158"/>
    </location>
</feature>
<keyword evidence="4 7" id="KW-0863">Zinc-finger</keyword>
<dbReference type="SMART" id="SM00326">
    <property type="entry name" value="SH3"/>
    <property type="match status" value="1"/>
</dbReference>
<keyword evidence="3" id="KW-0479">Metal-binding</keyword>
<evidence type="ECO:0000256" key="1">
    <source>
        <dbReference type="ARBA" id="ARBA00008649"/>
    </source>
</evidence>
<dbReference type="InterPro" id="IPR013083">
    <property type="entry name" value="Znf_RING/FYVE/PHD"/>
</dbReference>
<dbReference type="InterPro" id="IPR052256">
    <property type="entry name" value="E3_ubiquitin-ligase_CHFR"/>
</dbReference>
<dbReference type="InterPro" id="IPR001841">
    <property type="entry name" value="Znf_RING"/>
</dbReference>
<dbReference type="HOGENOM" id="CLU_005224_1_0_1"/>
<comment type="similarity">
    <text evidence="1">Belongs to the SH3RF family.</text>
</comment>
<feature type="compositionally biased region" description="Basic and acidic residues" evidence="9">
    <location>
        <begin position="104"/>
        <end position="114"/>
    </location>
</feature>
<evidence type="ECO:0000256" key="5">
    <source>
        <dbReference type="ARBA" id="ARBA00022833"/>
    </source>
</evidence>
<dbReference type="SUPFAM" id="SSF57850">
    <property type="entry name" value="RING/U-box"/>
    <property type="match status" value="1"/>
</dbReference>
<feature type="compositionally biased region" description="Basic and acidic residues" evidence="9">
    <location>
        <begin position="252"/>
        <end position="261"/>
    </location>
</feature>
<keyword evidence="13" id="KW-1185">Reference proteome</keyword>
<feature type="compositionally biased region" description="Low complexity" evidence="9">
    <location>
        <begin position="164"/>
        <end position="175"/>
    </location>
</feature>
<protein>
    <recommendedName>
        <fullName evidence="14">RING-type domain-containing protein</fullName>
    </recommendedName>
</protein>
<feature type="compositionally biased region" description="Polar residues" evidence="9">
    <location>
        <begin position="733"/>
        <end position="755"/>
    </location>
</feature>
<feature type="compositionally biased region" description="Polar residues" evidence="9">
    <location>
        <begin position="390"/>
        <end position="421"/>
    </location>
</feature>
<dbReference type="Gene3D" id="2.30.30.40">
    <property type="entry name" value="SH3 Domains"/>
    <property type="match status" value="1"/>
</dbReference>
<evidence type="ECO:0000256" key="8">
    <source>
        <dbReference type="PROSITE-ProRule" id="PRU00192"/>
    </source>
</evidence>
<feature type="domain" description="SH3" evidence="10">
    <location>
        <begin position="938"/>
        <end position="999"/>
    </location>
</feature>
<dbReference type="eggNOG" id="KOG0802">
    <property type="taxonomic scope" value="Eukaryota"/>
</dbReference>
<dbReference type="PROSITE" id="PS50002">
    <property type="entry name" value="SH3"/>
    <property type="match status" value="1"/>
</dbReference>
<dbReference type="PROSITE" id="PS50089">
    <property type="entry name" value="ZF_RING_2"/>
    <property type="match status" value="1"/>
</dbReference>
<keyword evidence="5" id="KW-0862">Zinc</keyword>
<evidence type="ECO:0008006" key="14">
    <source>
        <dbReference type="Google" id="ProtNLM"/>
    </source>
</evidence>
<feature type="region of interest" description="Disordered" evidence="9">
    <location>
        <begin position="879"/>
        <end position="937"/>
    </location>
</feature>
<evidence type="ECO:0000256" key="6">
    <source>
        <dbReference type="ARBA" id="ARBA00022843"/>
    </source>
</evidence>
<evidence type="ECO:0000256" key="4">
    <source>
        <dbReference type="ARBA" id="ARBA00022771"/>
    </source>
</evidence>
<dbReference type="InterPro" id="IPR017907">
    <property type="entry name" value="Znf_RING_CS"/>
</dbReference>
<feature type="region of interest" description="Disordered" evidence="9">
    <location>
        <begin position="733"/>
        <end position="756"/>
    </location>
</feature>
<feature type="domain" description="RING-type" evidence="11">
    <location>
        <begin position="21"/>
        <end position="76"/>
    </location>
</feature>
<dbReference type="AlphaFoldDB" id="W2RT16"/>
<dbReference type="InParanoid" id="W2RT16"/>
<proteinExistence type="inferred from homology"/>
<dbReference type="SUPFAM" id="SSF50044">
    <property type="entry name" value="SH3-domain"/>
    <property type="match status" value="1"/>
</dbReference>
<sequence>MTSPNPTPATGLLNLEKELICFICTEVLYQPLTLIDCLHTFCGSCLKEWFSHQHRKASHSHSHTPNLQPYTCPTCRASVKDAQHNAMINTLLEMFLAANPNRARSGEEKEEMAKVYKSGDNILPKVDGRRRERRRREQDDHARRERREAEEARERSLREVSGTSSPPQSASLLSPRHAQDRSRSRSGSRDQDRSTSHDHDERRERRIQERARRRDRRGGPGPADDDSRSDLGRSEGEEAASSSLSPPLSSPRHPDAVEARQRGARTVAHQASLRSLVSASDSGTGTGDSLDEAHLMQEILAEGLLDGIDVDQLTEAQQDELSEIIAQRYRELHPRRGQRPTSSPSPGAPQPSLDLVASMGSLGVDDPDGQAPRWSTAGSRPSADPRPANRPTSAQRETMPPTSYTVNSRDQVRTTSETQVPNPRRASDLGGRPDMRGPRSTHPGVRSATDLSNHPRSEAPDPRQLSSDRRVSTEPRGDRRSRATRPEQTASPPEVETPASMSPTAASAIPTVNEPAPSLVTPRSVPQQGPAEVDGTSAVNIRTEFEEPSISCYRCNRKGIQYEVYKHCSPCNVDLCLRCYRSGRGCNHWFGFGHAALTRFDASHPQRRNQAMELPHLLFGRQFQRPPSTSVQTAEPSKTITTSDPASRLQEGHFCDHCGAFANACYWSCDYCNDGEWGFCNDCVNTHHCCSHALLPIAHKLFAPGNSLPRNYNPHTGSLNLTPADAHASFTRPLQNRSSPAHSAPSSVTSMTDASTAGPHPDYVNLSITTHCDICASPIPPSDSRYHCPMHPTPTAAAPTRTGDYDVCTSCYHNLIKIGRIAREDGPAGWRKCPTGHRMIITVFEASAADSGGQRRVILHDLVGGLKMSDEDIAAWQSTLNNSSAPPSSFNARGQWTWRDPADPAENNTRRSRSRKSTLLPSAQEGGNKTSRFPPNGGFGKVSRALWSYYPEEGEEGRGELLFPKGAVITEMEDINEEWSEGVYAGERGLVPLVYVREV</sequence>
<dbReference type="RefSeq" id="XP_008718387.1">
    <property type="nucleotide sequence ID" value="XM_008720165.1"/>
</dbReference>
<feature type="region of interest" description="Disordered" evidence="9">
    <location>
        <begin position="103"/>
        <end position="290"/>
    </location>
</feature>